<evidence type="ECO:0000313" key="1">
    <source>
        <dbReference type="EMBL" id="MDA5111006.1"/>
    </source>
</evidence>
<dbReference type="EMBL" id="JAPYYP010000058">
    <property type="protein sequence ID" value="MDA5111006.1"/>
    <property type="molecule type" value="Genomic_DNA"/>
</dbReference>
<gene>
    <name evidence="1" type="ORF">O3V59_21970</name>
</gene>
<dbReference type="RefSeq" id="WP_035301083.1">
    <property type="nucleotide sequence ID" value="NZ_JAPYYP010000058.1"/>
</dbReference>
<name>A0A9X3TTW4_9BACL</name>
<accession>A0A9X3TTW4</accession>
<protein>
    <submittedName>
        <fullName evidence="1">Uncharacterized protein</fullName>
    </submittedName>
</protein>
<evidence type="ECO:0000313" key="2">
    <source>
        <dbReference type="Proteomes" id="UP001151071"/>
    </source>
</evidence>
<reference evidence="1" key="1">
    <citation type="submission" date="2022-12" db="EMBL/GenBank/DDBJ databases">
        <title>Draft genome sequence of the thermophilic strain Brevibacillus thermoruber HT42, isolated from Los Humeros, Puebla, Mexico, with biotechnological potential.</title>
        <authorList>
            <person name="Lara Sanchez J."/>
            <person name="Solis Palacios R."/>
            <person name="Bustos Baena A.S."/>
            <person name="Ruz Baez A.E."/>
            <person name="Espinosa Luna G."/>
            <person name="Oliart Ros R.M."/>
        </authorList>
    </citation>
    <scope>NUCLEOTIDE SEQUENCE</scope>
    <source>
        <strain evidence="1">HT42</strain>
    </source>
</reference>
<dbReference type="Proteomes" id="UP001151071">
    <property type="component" value="Unassembled WGS sequence"/>
</dbReference>
<organism evidence="1 2">
    <name type="scientific">Brevibacillus thermoruber</name>
    <dbReference type="NCBI Taxonomy" id="33942"/>
    <lineage>
        <taxon>Bacteria</taxon>
        <taxon>Bacillati</taxon>
        <taxon>Bacillota</taxon>
        <taxon>Bacilli</taxon>
        <taxon>Bacillales</taxon>
        <taxon>Paenibacillaceae</taxon>
        <taxon>Brevibacillus</taxon>
    </lineage>
</organism>
<comment type="caution">
    <text evidence="1">The sequence shown here is derived from an EMBL/GenBank/DDBJ whole genome shotgun (WGS) entry which is preliminary data.</text>
</comment>
<sequence>MSNLKDILKNKVRSSAHAQLIDTNENVNIDVNVNVKTKRKKKFEETHTRQTYYIENDLLLRLNAIAGNEKGEKTRIINEALRQYFDSQT</sequence>
<proteinExistence type="predicted"/>
<dbReference type="AlphaFoldDB" id="A0A9X3TTW4"/>
<keyword evidence="2" id="KW-1185">Reference proteome</keyword>